<evidence type="ECO:0000313" key="3">
    <source>
        <dbReference type="Proteomes" id="UP000215059"/>
    </source>
</evidence>
<dbReference type="Proteomes" id="UP000215059">
    <property type="component" value="Unassembled WGS sequence"/>
</dbReference>
<reference evidence="2 3" key="1">
    <citation type="submission" date="2017-07" db="EMBL/GenBank/DDBJ databases">
        <title>Fictibacillus sp. nov. GDSW-R2A3 Genome sequencing and assembly.</title>
        <authorList>
            <person name="Mayilraj S."/>
        </authorList>
    </citation>
    <scope>NUCLEOTIDE SEQUENCE [LARGE SCALE GENOMIC DNA]</scope>
    <source>
        <strain evidence="2 3">GDSW-R2A3</strain>
    </source>
</reference>
<sequence length="154" mass="17110">MKNIYLALLLLIMSAVGCSQKEDNELKWHSTKQAAINAGLKEDDLSSESILDEVTQDGETFILYSMKLEEHNIVFIANVVEKDGKYAWYRSEAGTGVNNVSQVVGETSTYSKKKYKVYLGIAEELKGPITLDGGGSVMPTVKKGIYYYIEPITK</sequence>
<feature type="chain" id="PRO_5012940879" description="Lipoprotein" evidence="1">
    <location>
        <begin position="22"/>
        <end position="154"/>
    </location>
</feature>
<proteinExistence type="predicted"/>
<accession>A0A235F5T5</accession>
<keyword evidence="1" id="KW-0732">Signal</keyword>
<feature type="signal peptide" evidence="1">
    <location>
        <begin position="1"/>
        <end position="21"/>
    </location>
</feature>
<dbReference type="OrthoDB" id="2934383at2"/>
<evidence type="ECO:0008006" key="4">
    <source>
        <dbReference type="Google" id="ProtNLM"/>
    </source>
</evidence>
<name>A0A235F5T5_9BACL</name>
<gene>
    <name evidence="2" type="ORF">CGZ90_16400</name>
</gene>
<dbReference type="RefSeq" id="WP_094253608.1">
    <property type="nucleotide sequence ID" value="NZ_JBHLXL010000002.1"/>
</dbReference>
<keyword evidence="3" id="KW-1185">Reference proteome</keyword>
<dbReference type="PROSITE" id="PS51257">
    <property type="entry name" value="PROKAR_LIPOPROTEIN"/>
    <property type="match status" value="1"/>
</dbReference>
<organism evidence="2 3">
    <name type="scientific">Fictibacillus aquaticus</name>
    <dbReference type="NCBI Taxonomy" id="2021314"/>
    <lineage>
        <taxon>Bacteria</taxon>
        <taxon>Bacillati</taxon>
        <taxon>Bacillota</taxon>
        <taxon>Bacilli</taxon>
        <taxon>Bacillales</taxon>
        <taxon>Fictibacillaceae</taxon>
        <taxon>Fictibacillus</taxon>
    </lineage>
</organism>
<dbReference type="AlphaFoldDB" id="A0A235F5T5"/>
<comment type="caution">
    <text evidence="2">The sequence shown here is derived from an EMBL/GenBank/DDBJ whole genome shotgun (WGS) entry which is preliminary data.</text>
</comment>
<evidence type="ECO:0000313" key="2">
    <source>
        <dbReference type="EMBL" id="OYD56592.1"/>
    </source>
</evidence>
<dbReference type="EMBL" id="NOII01000011">
    <property type="protein sequence ID" value="OYD56592.1"/>
    <property type="molecule type" value="Genomic_DNA"/>
</dbReference>
<evidence type="ECO:0000256" key="1">
    <source>
        <dbReference type="SAM" id="SignalP"/>
    </source>
</evidence>
<protein>
    <recommendedName>
        <fullName evidence="4">Lipoprotein</fullName>
    </recommendedName>
</protein>